<dbReference type="Gene3D" id="3.40.109.30">
    <property type="entry name" value="putative nitroreductase (tm1586), domain 2"/>
    <property type="match status" value="1"/>
</dbReference>
<keyword evidence="2" id="KW-0560">Oxidoreductase</keyword>
<comment type="caution">
    <text evidence="4">The sequence shown here is derived from an EMBL/GenBank/DDBJ whole genome shotgun (WGS) entry which is preliminary data.</text>
</comment>
<gene>
    <name evidence="4" type="ORF">IAA07_06115</name>
</gene>
<evidence type="ECO:0000256" key="1">
    <source>
        <dbReference type="ARBA" id="ARBA00007118"/>
    </source>
</evidence>
<accession>A0A9D2HJ19</accession>
<dbReference type="PANTHER" id="PTHR43673">
    <property type="entry name" value="NAD(P)H NITROREDUCTASE YDGI-RELATED"/>
    <property type="match status" value="1"/>
</dbReference>
<dbReference type="Gene3D" id="3.40.109.10">
    <property type="entry name" value="NADH Oxidase"/>
    <property type="match status" value="1"/>
</dbReference>
<protein>
    <submittedName>
        <fullName evidence="4">Nitroreductase family protein</fullName>
    </submittedName>
</protein>
<name>A0A9D2HJ19_9FIRM</name>
<dbReference type="PANTHER" id="PTHR43673:SF10">
    <property type="entry name" value="NADH DEHYDROGENASE_NAD(P)H NITROREDUCTASE XCC3605-RELATED"/>
    <property type="match status" value="1"/>
</dbReference>
<dbReference type="GO" id="GO:0016491">
    <property type="term" value="F:oxidoreductase activity"/>
    <property type="evidence" value="ECO:0007669"/>
    <property type="project" value="UniProtKB-KW"/>
</dbReference>
<proteinExistence type="inferred from homology"/>
<sequence>MNLYEAIRSRQSVRSYRNTPIAQEQLRRLQSYTGRVVPLMEDIKTEFVFYNMEEKKFRPRGLFLVHSPHVLALYSEEKEGWAFNAGYMMEQMALYMAAKGIGSCYMGGAKVLAKEGMRQAIVLAFGYGKKGIYRDQEEAKRLDLMKLCVFPEGKDISPDISVILQAARLAPSSFNSQPWRFVVYKDRIHVFACSSRLNIPAADHFTGLNMGIVLSHMMLAAEEQWVSAQIIREDGLVEKEYRKGRYICTVTLS</sequence>
<evidence type="ECO:0000256" key="2">
    <source>
        <dbReference type="ARBA" id="ARBA00023002"/>
    </source>
</evidence>
<dbReference type="EMBL" id="DWZA01000054">
    <property type="protein sequence ID" value="HJA71143.1"/>
    <property type="molecule type" value="Genomic_DNA"/>
</dbReference>
<evidence type="ECO:0000313" key="4">
    <source>
        <dbReference type="EMBL" id="HJA71143.1"/>
    </source>
</evidence>
<evidence type="ECO:0000259" key="3">
    <source>
        <dbReference type="Pfam" id="PF14512"/>
    </source>
</evidence>
<organism evidence="4 5">
    <name type="scientific">Candidatus Lachnoclostridium stercoravium</name>
    <dbReference type="NCBI Taxonomy" id="2838633"/>
    <lineage>
        <taxon>Bacteria</taxon>
        <taxon>Bacillati</taxon>
        <taxon>Bacillota</taxon>
        <taxon>Clostridia</taxon>
        <taxon>Lachnospirales</taxon>
        <taxon>Lachnospiraceae</taxon>
    </lineage>
</organism>
<dbReference type="Proteomes" id="UP000823900">
    <property type="component" value="Unassembled WGS sequence"/>
</dbReference>
<dbReference type="InterPro" id="IPR000415">
    <property type="entry name" value="Nitroreductase-like"/>
</dbReference>
<reference evidence="4" key="2">
    <citation type="submission" date="2021-04" db="EMBL/GenBank/DDBJ databases">
        <authorList>
            <person name="Gilroy R."/>
        </authorList>
    </citation>
    <scope>NUCLEOTIDE SEQUENCE</scope>
    <source>
        <strain evidence="4">CHK178-16964</strain>
    </source>
</reference>
<dbReference type="SUPFAM" id="SSF55469">
    <property type="entry name" value="FMN-dependent nitroreductase-like"/>
    <property type="match status" value="2"/>
</dbReference>
<reference evidence="4" key="1">
    <citation type="journal article" date="2021" name="PeerJ">
        <title>Extensive microbial diversity within the chicken gut microbiome revealed by metagenomics and culture.</title>
        <authorList>
            <person name="Gilroy R."/>
            <person name="Ravi A."/>
            <person name="Getino M."/>
            <person name="Pursley I."/>
            <person name="Horton D.L."/>
            <person name="Alikhan N.F."/>
            <person name="Baker D."/>
            <person name="Gharbi K."/>
            <person name="Hall N."/>
            <person name="Watson M."/>
            <person name="Adriaenssens E.M."/>
            <person name="Foster-Nyarko E."/>
            <person name="Jarju S."/>
            <person name="Secka A."/>
            <person name="Antonio M."/>
            <person name="Oren A."/>
            <person name="Chaudhuri R.R."/>
            <person name="La Ragione R."/>
            <person name="Hildebrand F."/>
            <person name="Pallen M.J."/>
        </authorList>
    </citation>
    <scope>NUCLEOTIDE SEQUENCE</scope>
    <source>
        <strain evidence="4">CHK178-16964</strain>
    </source>
</reference>
<evidence type="ECO:0000313" key="5">
    <source>
        <dbReference type="Proteomes" id="UP000823900"/>
    </source>
</evidence>
<dbReference type="Pfam" id="PF14512">
    <property type="entry name" value="TM1586_NiRdase"/>
    <property type="match status" value="1"/>
</dbReference>
<comment type="similarity">
    <text evidence="1">Belongs to the nitroreductase family.</text>
</comment>
<dbReference type="AlphaFoldDB" id="A0A9D2HJ19"/>
<feature type="domain" description="Putative nitroreductase TM1586" evidence="3">
    <location>
        <begin position="2"/>
        <end position="221"/>
    </location>
</feature>
<dbReference type="InterPro" id="IPR029478">
    <property type="entry name" value="TM1586_NiRdase"/>
</dbReference>